<dbReference type="EnsemblProtists" id="HpaT807485">
    <property type="protein sequence ID" value="HpaP807485"/>
    <property type="gene ID" value="HpaG807485"/>
</dbReference>
<dbReference type="InterPro" id="IPR045087">
    <property type="entry name" value="Cu-oxidase_fam"/>
</dbReference>
<dbReference type="InParanoid" id="M4BM51"/>
<reference evidence="5" key="1">
    <citation type="journal article" date="2010" name="Science">
        <title>Signatures of adaptation to obligate biotrophy in the Hyaloperonospora arabidopsidis genome.</title>
        <authorList>
            <person name="Baxter L."/>
            <person name="Tripathy S."/>
            <person name="Ishaque N."/>
            <person name="Boot N."/>
            <person name="Cabral A."/>
            <person name="Kemen E."/>
            <person name="Thines M."/>
            <person name="Ah-Fong A."/>
            <person name="Anderson R."/>
            <person name="Badejoko W."/>
            <person name="Bittner-Eddy P."/>
            <person name="Boore J.L."/>
            <person name="Chibucos M.C."/>
            <person name="Coates M."/>
            <person name="Dehal P."/>
            <person name="Delehaunty K."/>
            <person name="Dong S."/>
            <person name="Downton P."/>
            <person name="Dumas B."/>
            <person name="Fabro G."/>
            <person name="Fronick C."/>
            <person name="Fuerstenberg S.I."/>
            <person name="Fulton L."/>
            <person name="Gaulin E."/>
            <person name="Govers F."/>
            <person name="Hughes L."/>
            <person name="Humphray S."/>
            <person name="Jiang R.H."/>
            <person name="Judelson H."/>
            <person name="Kamoun S."/>
            <person name="Kyung K."/>
            <person name="Meijer H."/>
            <person name="Minx P."/>
            <person name="Morris P."/>
            <person name="Nelson J."/>
            <person name="Phuntumart V."/>
            <person name="Qutob D."/>
            <person name="Rehmany A."/>
            <person name="Rougon-Cardoso A."/>
            <person name="Ryden P."/>
            <person name="Torto-Alalibo T."/>
            <person name="Studholme D."/>
            <person name="Wang Y."/>
            <person name="Win J."/>
            <person name="Wood J."/>
            <person name="Clifton S.W."/>
            <person name="Rogers J."/>
            <person name="Van den Ackerveken G."/>
            <person name="Jones J.D."/>
            <person name="McDowell J.M."/>
            <person name="Beynon J."/>
            <person name="Tyler B.M."/>
        </authorList>
    </citation>
    <scope>NUCLEOTIDE SEQUENCE [LARGE SCALE GENOMIC DNA]</scope>
    <source>
        <strain evidence="5">Emoy2</strain>
    </source>
</reference>
<dbReference type="OMA" id="NCEHDLQ"/>
<proteinExistence type="inferred from homology"/>
<dbReference type="Proteomes" id="UP000011713">
    <property type="component" value="Unassembled WGS sequence"/>
</dbReference>
<evidence type="ECO:0000256" key="2">
    <source>
        <dbReference type="SAM" id="SignalP"/>
    </source>
</evidence>
<accession>M4BM51</accession>
<feature type="domain" description="Plastocyanin-like" evidence="3">
    <location>
        <begin position="92"/>
        <end position="196"/>
    </location>
</feature>
<evidence type="ECO:0000313" key="4">
    <source>
        <dbReference type="EnsemblProtists" id="HpaP807486"/>
    </source>
</evidence>
<feature type="signal peptide" evidence="2">
    <location>
        <begin position="1"/>
        <end position="21"/>
    </location>
</feature>
<feature type="chain" id="PRO_5009704489" description="Plastocyanin-like domain-containing protein" evidence="2">
    <location>
        <begin position="22"/>
        <end position="343"/>
    </location>
</feature>
<dbReference type="GO" id="GO:0005507">
    <property type="term" value="F:copper ion binding"/>
    <property type="evidence" value="ECO:0007669"/>
    <property type="project" value="InterPro"/>
</dbReference>
<dbReference type="STRING" id="559515.M4BM51"/>
<name>M4BM51_HYAAE</name>
<evidence type="ECO:0000256" key="1">
    <source>
        <dbReference type="ARBA" id="ARBA00010609"/>
    </source>
</evidence>
<dbReference type="Gene3D" id="2.60.40.420">
    <property type="entry name" value="Cupredoxins - blue copper proteins"/>
    <property type="match status" value="2"/>
</dbReference>
<evidence type="ECO:0000313" key="5">
    <source>
        <dbReference type="Proteomes" id="UP000011713"/>
    </source>
</evidence>
<dbReference type="VEuPathDB" id="FungiDB:HpaG807486"/>
<dbReference type="EMBL" id="JH598405">
    <property type="status" value="NOT_ANNOTATED_CDS"/>
    <property type="molecule type" value="Genomic_DNA"/>
</dbReference>
<keyword evidence="2" id="KW-0732">Signal</keyword>
<dbReference type="AlphaFoldDB" id="M4BM51"/>
<dbReference type="PANTHER" id="PTHR11709">
    <property type="entry name" value="MULTI-COPPER OXIDASE"/>
    <property type="match status" value="1"/>
</dbReference>
<dbReference type="eggNOG" id="ENOG502RBNT">
    <property type="taxonomic scope" value="Eukaryota"/>
</dbReference>
<dbReference type="InterPro" id="IPR011707">
    <property type="entry name" value="Cu-oxidase-like_N"/>
</dbReference>
<evidence type="ECO:0000259" key="3">
    <source>
        <dbReference type="Pfam" id="PF07732"/>
    </source>
</evidence>
<keyword evidence="5" id="KW-1185">Reference proteome</keyword>
<organism evidence="4 5">
    <name type="scientific">Hyaloperonospora arabidopsidis (strain Emoy2)</name>
    <name type="common">Downy mildew agent</name>
    <name type="synonym">Peronospora arabidopsidis</name>
    <dbReference type="NCBI Taxonomy" id="559515"/>
    <lineage>
        <taxon>Eukaryota</taxon>
        <taxon>Sar</taxon>
        <taxon>Stramenopiles</taxon>
        <taxon>Oomycota</taxon>
        <taxon>Peronosporomycetes</taxon>
        <taxon>Peronosporales</taxon>
        <taxon>Peronosporaceae</taxon>
        <taxon>Hyaloperonospora</taxon>
    </lineage>
</organism>
<dbReference type="SUPFAM" id="SSF49503">
    <property type="entry name" value="Cupredoxins"/>
    <property type="match status" value="2"/>
</dbReference>
<dbReference type="CDD" id="cd13853">
    <property type="entry name" value="CuRO_1_Tth-MCO_like"/>
    <property type="match status" value="1"/>
</dbReference>
<dbReference type="GO" id="GO:0016491">
    <property type="term" value="F:oxidoreductase activity"/>
    <property type="evidence" value="ECO:0007669"/>
    <property type="project" value="TreeGrafter"/>
</dbReference>
<sequence>MRVSVFLEGLIFSVAIGVTTAIHDYQPLRQPTIYESDCAKLWAKLNEKSLTSASSDTDELSSAEYGNGELQVNLSVQLKRFTSNYVDFNSRSFNGLVPGPTIKVCPGDRLIVTFTNSLGAGENNNTNLHVHGMHVSPRRDADNVIPIVKPGEQRKYIYDIQPNHPAGTFWYHPHKHGNVNSQLNGMMAGALIVADRPADFPAELAAMDDLVMILHAICVKNCHNVNDNLQLAIENRYSSSSTSTMQMDTVDDESQRSKVWLTDLEIVENDADVPLNDTSLPTVFVNGQYLPTLGLIVGEYKRLRLVNAIANNIAEFVTTRDSSCTLTVLAMDSIYFAEPKART</sequence>
<dbReference type="InterPro" id="IPR008972">
    <property type="entry name" value="Cupredoxin"/>
</dbReference>
<dbReference type="Pfam" id="PF07732">
    <property type="entry name" value="Cu-oxidase_3"/>
    <property type="match status" value="1"/>
</dbReference>
<dbReference type="EnsemblProtists" id="HpaT807486">
    <property type="protein sequence ID" value="HpaP807486"/>
    <property type="gene ID" value="HpaG807486"/>
</dbReference>
<comment type="similarity">
    <text evidence="1">Belongs to the multicopper oxidase family.</text>
</comment>
<dbReference type="HOGENOM" id="CLU_810013_0_0_1"/>
<reference evidence="4" key="2">
    <citation type="submission" date="2015-06" db="UniProtKB">
        <authorList>
            <consortium name="EnsemblProtists"/>
        </authorList>
    </citation>
    <scope>IDENTIFICATION</scope>
    <source>
        <strain evidence="4">Emoy2</strain>
    </source>
</reference>
<dbReference type="PANTHER" id="PTHR11709:SF518">
    <property type="entry name" value="MULTICOPPER OXIDASE"/>
    <property type="match status" value="1"/>
</dbReference>
<protein>
    <recommendedName>
        <fullName evidence="3">Plastocyanin-like domain-containing protein</fullName>
    </recommendedName>
</protein>